<dbReference type="InterPro" id="IPR036249">
    <property type="entry name" value="Thioredoxin-like_sf"/>
</dbReference>
<evidence type="ECO:0000256" key="4">
    <source>
        <dbReference type="ARBA" id="ARBA00023284"/>
    </source>
</evidence>
<keyword evidence="4" id="KW-0676">Redox-active center</keyword>
<sequence>MKNKQKVNKIVDLIGFLSLNLQRKIQNIKVMKRILCVLIAAIWLCTCWAGNGKKPIVWEQPIAESNQLFNDPFQSQLNIYRVEFADDETRVFMHITFPPHYGVKFVKETYLLADGKKYLVKSCDGLKLDEEHYMPSSGKEDVVFHFAPLPKKTRKFDFLEGDGKKNFKIFGIESIDTRIKQLFSSLWRNDATGDWEIGFYEDFAIYDCRYWQYKQKNQKGDKYSFILTDGKSDLAVNIDKPQHGKRTMSINGKKAEYSLITTSNLPDYPQKDETTSLKDTHNKPDTAIVVGWLRNMPKELWDRGQEYSVQYYDLFYTFKEVSNYSKLDSLGRFEIKVPLINSTEVFMDWKHTYVNTVLEPGETYYLLYDFKSGHSIFMGKKCRLQNELLAHPVPMINADYAGKHENKVPAQEMMQILESRYKEAEGNLRKQIEKSASISRCYREYAAQYLLCIYAMDILQGAYHVKDNVFPQEYVSQVEKIWKEIPQPYTQFRDYSMLTKDLIDQEARLKYSTPMGKTYGFLFTNYYPELLKKHKALGDIAITDSEIATVEQWAKNLDSMTIKQYQTTDAKEQEKIVNAFSNSVLDKRATAIIGREDIAKMLKDETPLLDVYYAQHIADSMGCNQQQKDVIITKAILQMLERLAMPLNSYGLDLAEHCISSEVLREKVLAEHRKYLSLQNRDITASLKTAPQGMSDGEKLLRHILEPYKGKLVLLDVWGTWCAPCKEALAHSKEEFECLAPYDVVYLYMASNSPEESWKNLIKLNNLVGDNIAHYNLPAAQQSAIENYLNIRSFPSYRLFDKEGNLVDVKVDARQLDNLEKIIKELNR</sequence>
<comment type="caution">
    <text evidence="6">The sequence shown here is derived from an EMBL/GenBank/DDBJ whole genome shotgun (WGS) entry which is preliminary data.</text>
</comment>
<keyword evidence="2" id="KW-0201">Cytochrome c-type biogenesis</keyword>
<comment type="subcellular location">
    <subcellularLocation>
        <location evidence="1">Cell envelope</location>
    </subcellularLocation>
</comment>
<accession>A0A3E5DMY1</accession>
<dbReference type="Gene3D" id="3.40.30.10">
    <property type="entry name" value="Glutaredoxin"/>
    <property type="match status" value="1"/>
</dbReference>
<proteinExistence type="predicted"/>
<dbReference type="PANTHER" id="PTHR42852:SF6">
    <property type="entry name" value="THIOL:DISULFIDE INTERCHANGE PROTEIN DSBE"/>
    <property type="match status" value="1"/>
</dbReference>
<name>A0A3E5DMY1_9BACT</name>
<dbReference type="AlphaFoldDB" id="A0A3E5DMY1"/>
<dbReference type="Pfam" id="PF13905">
    <property type="entry name" value="Thioredoxin_8"/>
    <property type="match status" value="1"/>
</dbReference>
<dbReference type="GO" id="GO:0017004">
    <property type="term" value="P:cytochrome complex assembly"/>
    <property type="evidence" value="ECO:0007669"/>
    <property type="project" value="UniProtKB-KW"/>
</dbReference>
<dbReference type="PANTHER" id="PTHR42852">
    <property type="entry name" value="THIOL:DISULFIDE INTERCHANGE PROTEIN DSBE"/>
    <property type="match status" value="1"/>
</dbReference>
<dbReference type="EMBL" id="QRVA01000074">
    <property type="protein sequence ID" value="RGS09889.1"/>
    <property type="molecule type" value="Genomic_DNA"/>
</dbReference>
<dbReference type="InterPro" id="IPR013766">
    <property type="entry name" value="Thioredoxin_domain"/>
</dbReference>
<gene>
    <name evidence="6" type="ORF">DWY11_15525</name>
</gene>
<evidence type="ECO:0000256" key="2">
    <source>
        <dbReference type="ARBA" id="ARBA00022748"/>
    </source>
</evidence>
<organism evidence="6 7">
    <name type="scientific">Segatella copri</name>
    <dbReference type="NCBI Taxonomy" id="165179"/>
    <lineage>
        <taxon>Bacteria</taxon>
        <taxon>Pseudomonadati</taxon>
        <taxon>Bacteroidota</taxon>
        <taxon>Bacteroidia</taxon>
        <taxon>Bacteroidales</taxon>
        <taxon>Prevotellaceae</taxon>
        <taxon>Segatella</taxon>
    </lineage>
</organism>
<dbReference type="Proteomes" id="UP000283872">
    <property type="component" value="Unassembled WGS sequence"/>
</dbReference>
<dbReference type="PROSITE" id="PS51352">
    <property type="entry name" value="THIOREDOXIN_2"/>
    <property type="match status" value="1"/>
</dbReference>
<reference evidence="6 7" key="1">
    <citation type="submission" date="2018-08" db="EMBL/GenBank/DDBJ databases">
        <title>A genome reference for cultivated species of the human gut microbiota.</title>
        <authorList>
            <person name="Zou Y."/>
            <person name="Xue W."/>
            <person name="Luo G."/>
        </authorList>
    </citation>
    <scope>NUCLEOTIDE SEQUENCE [LARGE SCALE GENOMIC DNA]</scope>
    <source>
        <strain evidence="6 7">AF24-12</strain>
    </source>
</reference>
<protein>
    <recommendedName>
        <fullName evidence="5">Thioredoxin domain-containing protein</fullName>
    </recommendedName>
</protein>
<dbReference type="GO" id="GO:0030313">
    <property type="term" value="C:cell envelope"/>
    <property type="evidence" value="ECO:0007669"/>
    <property type="project" value="UniProtKB-SubCell"/>
</dbReference>
<feature type="domain" description="Thioredoxin" evidence="5">
    <location>
        <begin position="676"/>
        <end position="828"/>
    </location>
</feature>
<dbReference type="InterPro" id="IPR050553">
    <property type="entry name" value="Thioredoxin_ResA/DsbE_sf"/>
</dbReference>
<dbReference type="SUPFAM" id="SSF52833">
    <property type="entry name" value="Thioredoxin-like"/>
    <property type="match status" value="1"/>
</dbReference>
<evidence type="ECO:0000256" key="3">
    <source>
        <dbReference type="ARBA" id="ARBA00023157"/>
    </source>
</evidence>
<keyword evidence="3" id="KW-1015">Disulfide bond</keyword>
<evidence type="ECO:0000256" key="1">
    <source>
        <dbReference type="ARBA" id="ARBA00004196"/>
    </source>
</evidence>
<evidence type="ECO:0000259" key="5">
    <source>
        <dbReference type="PROSITE" id="PS51352"/>
    </source>
</evidence>
<evidence type="ECO:0000313" key="7">
    <source>
        <dbReference type="Proteomes" id="UP000283872"/>
    </source>
</evidence>
<dbReference type="InterPro" id="IPR012336">
    <property type="entry name" value="Thioredoxin-like_fold"/>
</dbReference>
<evidence type="ECO:0000313" key="6">
    <source>
        <dbReference type="EMBL" id="RGS09889.1"/>
    </source>
</evidence>